<feature type="region of interest" description="Disordered" evidence="1">
    <location>
        <begin position="1"/>
        <end position="25"/>
    </location>
</feature>
<dbReference type="Proteomes" id="UP000217790">
    <property type="component" value="Unassembled WGS sequence"/>
</dbReference>
<name>A0A2H3CXL2_ARMGA</name>
<dbReference type="EMBL" id="KZ293676">
    <property type="protein sequence ID" value="PBK87771.1"/>
    <property type="molecule type" value="Genomic_DNA"/>
</dbReference>
<proteinExistence type="predicted"/>
<evidence type="ECO:0000256" key="1">
    <source>
        <dbReference type="SAM" id="MobiDB-lite"/>
    </source>
</evidence>
<dbReference type="OrthoDB" id="3263651at2759"/>
<dbReference type="InParanoid" id="A0A2H3CXL2"/>
<evidence type="ECO:0000313" key="3">
    <source>
        <dbReference type="Proteomes" id="UP000217790"/>
    </source>
</evidence>
<protein>
    <submittedName>
        <fullName evidence="2">Uncharacterized protein</fullName>
    </submittedName>
</protein>
<keyword evidence="3" id="KW-1185">Reference proteome</keyword>
<dbReference type="AlphaFoldDB" id="A0A2H3CXL2"/>
<accession>A0A2H3CXL2</accession>
<sequence>MAYGVTPNGPPIPEDSSEPLPPRNYGWYGAGSTAKFLPQITTMPNPPSFAAMQKS</sequence>
<gene>
    <name evidence="2" type="ORF">ARMGADRAFT_1085100</name>
</gene>
<evidence type="ECO:0000313" key="2">
    <source>
        <dbReference type="EMBL" id="PBK87771.1"/>
    </source>
</evidence>
<organism evidence="2 3">
    <name type="scientific">Armillaria gallica</name>
    <name type="common">Bulbous honey fungus</name>
    <name type="synonym">Armillaria bulbosa</name>
    <dbReference type="NCBI Taxonomy" id="47427"/>
    <lineage>
        <taxon>Eukaryota</taxon>
        <taxon>Fungi</taxon>
        <taxon>Dikarya</taxon>
        <taxon>Basidiomycota</taxon>
        <taxon>Agaricomycotina</taxon>
        <taxon>Agaricomycetes</taxon>
        <taxon>Agaricomycetidae</taxon>
        <taxon>Agaricales</taxon>
        <taxon>Marasmiineae</taxon>
        <taxon>Physalacriaceae</taxon>
        <taxon>Armillaria</taxon>
    </lineage>
</organism>
<reference evidence="3" key="1">
    <citation type="journal article" date="2017" name="Nat. Ecol. Evol.">
        <title>Genome expansion and lineage-specific genetic innovations in the forest pathogenic fungi Armillaria.</title>
        <authorList>
            <person name="Sipos G."/>
            <person name="Prasanna A.N."/>
            <person name="Walter M.C."/>
            <person name="O'Connor E."/>
            <person name="Balint B."/>
            <person name="Krizsan K."/>
            <person name="Kiss B."/>
            <person name="Hess J."/>
            <person name="Varga T."/>
            <person name="Slot J."/>
            <person name="Riley R."/>
            <person name="Boka B."/>
            <person name="Rigling D."/>
            <person name="Barry K."/>
            <person name="Lee J."/>
            <person name="Mihaltcheva S."/>
            <person name="LaButti K."/>
            <person name="Lipzen A."/>
            <person name="Waldron R."/>
            <person name="Moloney N.M."/>
            <person name="Sperisen C."/>
            <person name="Kredics L."/>
            <person name="Vagvoelgyi C."/>
            <person name="Patrignani A."/>
            <person name="Fitzpatrick D."/>
            <person name="Nagy I."/>
            <person name="Doyle S."/>
            <person name="Anderson J.B."/>
            <person name="Grigoriev I.V."/>
            <person name="Gueldener U."/>
            <person name="Muensterkoetter M."/>
            <person name="Nagy L.G."/>
        </authorList>
    </citation>
    <scope>NUCLEOTIDE SEQUENCE [LARGE SCALE GENOMIC DNA]</scope>
    <source>
        <strain evidence="3">Ar21-2</strain>
    </source>
</reference>